<dbReference type="EMBL" id="KN716301">
    <property type="protein sequence ID" value="KJH47585.1"/>
    <property type="molecule type" value="Genomic_DNA"/>
</dbReference>
<dbReference type="Gene3D" id="3.40.1190.20">
    <property type="match status" value="2"/>
</dbReference>
<evidence type="ECO:0000256" key="1">
    <source>
        <dbReference type="ARBA" id="ARBA00022679"/>
    </source>
</evidence>
<dbReference type="AlphaFoldDB" id="A0A0D8XSS1"/>
<keyword evidence="1" id="KW-0808">Transferase</keyword>
<accession>A0A0D8XSS1</accession>
<reference evidence="4 5" key="1">
    <citation type="submission" date="2013-11" db="EMBL/GenBank/DDBJ databases">
        <title>Draft genome of the bovine lungworm Dictyocaulus viviparus.</title>
        <authorList>
            <person name="Mitreva M."/>
        </authorList>
    </citation>
    <scope>NUCLEOTIDE SEQUENCE [LARGE SCALE GENOMIC DNA]</scope>
    <source>
        <strain evidence="4 5">HannoverDv2000</strain>
    </source>
</reference>
<dbReference type="InterPro" id="IPR011611">
    <property type="entry name" value="PfkB_dom"/>
</dbReference>
<organism evidence="4 5">
    <name type="scientific">Dictyocaulus viviparus</name>
    <name type="common">Bovine lungworm</name>
    <dbReference type="NCBI Taxonomy" id="29172"/>
    <lineage>
        <taxon>Eukaryota</taxon>
        <taxon>Metazoa</taxon>
        <taxon>Ecdysozoa</taxon>
        <taxon>Nematoda</taxon>
        <taxon>Chromadorea</taxon>
        <taxon>Rhabditida</taxon>
        <taxon>Rhabditina</taxon>
        <taxon>Rhabditomorpha</taxon>
        <taxon>Strongyloidea</taxon>
        <taxon>Metastrongylidae</taxon>
        <taxon>Dictyocaulus</taxon>
    </lineage>
</organism>
<reference evidence="5" key="2">
    <citation type="journal article" date="2016" name="Sci. Rep.">
        <title>Dictyocaulus viviparus genome, variome and transcriptome elucidate lungworm biology and support future intervention.</title>
        <authorList>
            <person name="McNulty S.N."/>
            <person name="Strube C."/>
            <person name="Rosa B.A."/>
            <person name="Martin J.C."/>
            <person name="Tyagi R."/>
            <person name="Choi Y.J."/>
            <person name="Wang Q."/>
            <person name="Hallsworth Pepin K."/>
            <person name="Zhang X."/>
            <person name="Ozersky P."/>
            <person name="Wilson R.K."/>
            <person name="Sternberg P.W."/>
            <person name="Gasser R.B."/>
            <person name="Mitreva M."/>
        </authorList>
    </citation>
    <scope>NUCLEOTIDE SEQUENCE [LARGE SCALE GENOMIC DNA]</scope>
    <source>
        <strain evidence="5">HannoverDv2000</strain>
    </source>
</reference>
<dbReference type="PANTHER" id="PTHR10584:SF166">
    <property type="entry name" value="RIBOKINASE"/>
    <property type="match status" value="1"/>
</dbReference>
<proteinExistence type="predicted"/>
<evidence type="ECO:0000313" key="4">
    <source>
        <dbReference type="EMBL" id="KJH47585.1"/>
    </source>
</evidence>
<keyword evidence="5" id="KW-1185">Reference proteome</keyword>
<evidence type="ECO:0000259" key="3">
    <source>
        <dbReference type="Pfam" id="PF00294"/>
    </source>
</evidence>
<evidence type="ECO:0000256" key="2">
    <source>
        <dbReference type="ARBA" id="ARBA00022777"/>
    </source>
</evidence>
<feature type="domain" description="Carbohydrate kinase PfkB" evidence="3">
    <location>
        <begin position="31"/>
        <end position="67"/>
    </location>
</feature>
<keyword evidence="2" id="KW-0418">Kinase</keyword>
<dbReference type="OrthoDB" id="415590at2759"/>
<dbReference type="Proteomes" id="UP000053766">
    <property type="component" value="Unassembled WGS sequence"/>
</dbReference>
<dbReference type="STRING" id="29172.A0A0D8XSS1"/>
<dbReference type="Pfam" id="PF00294">
    <property type="entry name" value="PfkB"/>
    <property type="match status" value="1"/>
</dbReference>
<protein>
    <recommendedName>
        <fullName evidence="3">Carbohydrate kinase PfkB domain-containing protein</fullName>
    </recommendedName>
</protein>
<dbReference type="SUPFAM" id="SSF53613">
    <property type="entry name" value="Ribokinase-like"/>
    <property type="match status" value="2"/>
</dbReference>
<dbReference type="GO" id="GO:0016301">
    <property type="term" value="F:kinase activity"/>
    <property type="evidence" value="ECO:0007669"/>
    <property type="project" value="UniProtKB-KW"/>
</dbReference>
<dbReference type="GO" id="GO:0005829">
    <property type="term" value="C:cytosol"/>
    <property type="evidence" value="ECO:0007669"/>
    <property type="project" value="TreeGrafter"/>
</dbReference>
<dbReference type="PANTHER" id="PTHR10584">
    <property type="entry name" value="SUGAR KINASE"/>
    <property type="match status" value="1"/>
</dbReference>
<sequence>MGRFNVIWAFLNENHHSIYWDDMLIEWFPRPGESVPGHSFHMGSGGKGANQAVAAAKLGATVQLISKAEVSLNLTLVIPRVEFELFISLNIDGEINQWMLVNEADRVEHPTDVDQRLRFIVGNDLFGQWNINDLRKFGVDTAHVEKSETSNTATATIIVNAKGSVN</sequence>
<evidence type="ECO:0000313" key="5">
    <source>
        <dbReference type="Proteomes" id="UP000053766"/>
    </source>
</evidence>
<dbReference type="GO" id="GO:0006796">
    <property type="term" value="P:phosphate-containing compound metabolic process"/>
    <property type="evidence" value="ECO:0007669"/>
    <property type="project" value="UniProtKB-ARBA"/>
</dbReference>
<gene>
    <name evidence="4" type="ORF">DICVIV_06337</name>
</gene>
<dbReference type="InterPro" id="IPR029056">
    <property type="entry name" value="Ribokinase-like"/>
</dbReference>
<name>A0A0D8XSS1_DICVI</name>